<dbReference type="Pfam" id="PF00410">
    <property type="entry name" value="Ribosomal_S8"/>
    <property type="match status" value="1"/>
</dbReference>
<keyword evidence="5" id="KW-0694">RNA-binding</keyword>
<proteinExistence type="inferred from homology"/>
<accession>A0A0G4BA57</accession>
<dbReference type="InterPro" id="IPR000630">
    <property type="entry name" value="Ribosomal_uS8"/>
</dbReference>
<evidence type="ECO:0000313" key="8">
    <source>
        <dbReference type="Proteomes" id="UP000035659"/>
    </source>
</evidence>
<keyword evidence="3 5" id="KW-0687">Ribonucleoprotein</keyword>
<gene>
    <name evidence="5" type="primary">rpsH</name>
    <name evidence="7" type="ORF">VE98_C0001G0312</name>
</gene>
<keyword evidence="2 5" id="KW-0689">Ribosomal protein</keyword>
<dbReference type="NCBIfam" id="NF001109">
    <property type="entry name" value="PRK00136.1"/>
    <property type="match status" value="1"/>
</dbReference>
<dbReference type="KEGG" id="bgw:VE98_C0001G0312"/>
<dbReference type="GO" id="GO:0005840">
    <property type="term" value="C:ribosome"/>
    <property type="evidence" value="ECO:0007669"/>
    <property type="project" value="UniProtKB-KW"/>
</dbReference>
<dbReference type="GO" id="GO:0005737">
    <property type="term" value="C:cytoplasm"/>
    <property type="evidence" value="ECO:0007669"/>
    <property type="project" value="UniProtKB-ARBA"/>
</dbReference>
<evidence type="ECO:0000256" key="6">
    <source>
        <dbReference type="RuleBase" id="RU003660"/>
    </source>
</evidence>
<reference evidence="7 8" key="1">
    <citation type="journal article" date="2015" name="Nature">
        <title>rRNA introns, odd ribosomes, and small enigmatic genomes across a large radiation of phyla.</title>
        <authorList>
            <person name="Brown C.T."/>
            <person name="Hug L.A."/>
            <person name="Thomas B.C."/>
            <person name="Sharon I."/>
            <person name="Castelle C.J."/>
            <person name="Singh A."/>
            <person name="Wilkins M.J."/>
            <person name="Williams K.H."/>
            <person name="Banfield J.F."/>
        </authorList>
    </citation>
    <scope>NUCLEOTIDE SEQUENCE [LARGE SCALE GENOMIC DNA]</scope>
</reference>
<comment type="similarity">
    <text evidence="1 5 6">Belongs to the universal ribosomal protein uS8 family.</text>
</comment>
<dbReference type="GO" id="GO:1990904">
    <property type="term" value="C:ribonucleoprotein complex"/>
    <property type="evidence" value="ECO:0007669"/>
    <property type="project" value="UniProtKB-KW"/>
</dbReference>
<evidence type="ECO:0000256" key="2">
    <source>
        <dbReference type="ARBA" id="ARBA00022980"/>
    </source>
</evidence>
<dbReference type="InterPro" id="IPR035987">
    <property type="entry name" value="Ribosomal_uS8_sf"/>
</dbReference>
<evidence type="ECO:0000313" key="7">
    <source>
        <dbReference type="EMBL" id="AKM84769.1"/>
    </source>
</evidence>
<dbReference type="GO" id="GO:0006412">
    <property type="term" value="P:translation"/>
    <property type="evidence" value="ECO:0007669"/>
    <property type="project" value="UniProtKB-UniRule"/>
</dbReference>
<dbReference type="GO" id="GO:0019843">
    <property type="term" value="F:rRNA binding"/>
    <property type="evidence" value="ECO:0007669"/>
    <property type="project" value="UniProtKB-UniRule"/>
</dbReference>
<dbReference type="STRING" id="1620412.VE98_C0001G0312"/>
<dbReference type="Gene3D" id="3.30.1370.30">
    <property type="match status" value="1"/>
</dbReference>
<name>A0A0G4BA57_UNCK3</name>
<dbReference type="AlphaFoldDB" id="A0A0G4BA57"/>
<dbReference type="PROSITE" id="PS00053">
    <property type="entry name" value="RIBOSOMAL_S8"/>
    <property type="match status" value="1"/>
</dbReference>
<dbReference type="SUPFAM" id="SSF56047">
    <property type="entry name" value="Ribosomal protein S8"/>
    <property type="match status" value="1"/>
</dbReference>
<comment type="function">
    <text evidence="5">One of the primary rRNA binding proteins, it binds directly to 16S rRNA central domain where it helps coordinate assembly of the platform of the 30S subunit.</text>
</comment>
<dbReference type="Proteomes" id="UP000035659">
    <property type="component" value="Chromosome"/>
</dbReference>
<evidence type="ECO:0000256" key="1">
    <source>
        <dbReference type="ARBA" id="ARBA00006471"/>
    </source>
</evidence>
<sequence>MTMTDPISDLLTRVRNGLSVRKDFVLVPYSRIKWEIARLLHTSGYVSEVATIPSKTGQFEQIKIVLKYTNGRPVVRGLERMSRPGQRVYTPVNRLHRVLGGVGVMVVSTSQGIMTDTQARRANLGGEVLFKVW</sequence>
<comment type="subunit">
    <text evidence="5">Part of the 30S ribosomal subunit. Contacts proteins S5 and S12.</text>
</comment>
<dbReference type="GO" id="GO:0003735">
    <property type="term" value="F:structural constituent of ribosome"/>
    <property type="evidence" value="ECO:0007669"/>
    <property type="project" value="InterPro"/>
</dbReference>
<evidence type="ECO:0000256" key="3">
    <source>
        <dbReference type="ARBA" id="ARBA00023274"/>
    </source>
</evidence>
<organism evidence="7 8">
    <name type="scientific">candidate division Kazan bacterium GW2011_GWA1_50_15</name>
    <dbReference type="NCBI Taxonomy" id="1620412"/>
    <lineage>
        <taxon>Bacteria</taxon>
        <taxon>Bacteria division Kazan-3B-28</taxon>
    </lineage>
</organism>
<dbReference type="HAMAP" id="MF_01302_B">
    <property type="entry name" value="Ribosomal_uS8_B"/>
    <property type="match status" value="1"/>
</dbReference>
<evidence type="ECO:0000256" key="4">
    <source>
        <dbReference type="ARBA" id="ARBA00035258"/>
    </source>
</evidence>
<keyword evidence="5" id="KW-0699">rRNA-binding</keyword>
<dbReference type="Gene3D" id="3.30.1490.10">
    <property type="match status" value="1"/>
</dbReference>
<dbReference type="FunFam" id="3.30.1490.10:FF:000001">
    <property type="entry name" value="30S ribosomal protein S8"/>
    <property type="match status" value="1"/>
</dbReference>
<protein>
    <recommendedName>
        <fullName evidence="4 5">Small ribosomal subunit protein uS8</fullName>
    </recommendedName>
</protein>
<dbReference type="EMBL" id="CP011216">
    <property type="protein sequence ID" value="AKM84769.1"/>
    <property type="molecule type" value="Genomic_DNA"/>
</dbReference>
<dbReference type="PANTHER" id="PTHR11758">
    <property type="entry name" value="40S RIBOSOMAL PROTEIN S15A"/>
    <property type="match status" value="1"/>
</dbReference>
<dbReference type="InterPro" id="IPR047863">
    <property type="entry name" value="Ribosomal_uS8_CS"/>
</dbReference>
<evidence type="ECO:0000256" key="5">
    <source>
        <dbReference type="HAMAP-Rule" id="MF_01302"/>
    </source>
</evidence>